<dbReference type="GO" id="GO:0099572">
    <property type="term" value="C:postsynaptic specialization"/>
    <property type="evidence" value="ECO:0007669"/>
    <property type="project" value="TreeGrafter"/>
</dbReference>
<reference evidence="2 3" key="1">
    <citation type="journal article" date="2013" name="Nat. Commun.">
        <title>Genome analysis reveals insights into physiology and longevity of the Brandt's bat Myotis brandtii.</title>
        <authorList>
            <person name="Seim I."/>
            <person name="Fang X."/>
            <person name="Xiong Z."/>
            <person name="Lobanov A.V."/>
            <person name="Huang Z."/>
            <person name="Ma S."/>
            <person name="Feng Y."/>
            <person name="Turanov A.A."/>
            <person name="Zhu Y."/>
            <person name="Lenz T.L."/>
            <person name="Gerashchenko M.V."/>
            <person name="Fan D."/>
            <person name="Hee Yim S."/>
            <person name="Yao X."/>
            <person name="Jordan D."/>
            <person name="Xiong Y."/>
            <person name="Ma Y."/>
            <person name="Lyapunov A.N."/>
            <person name="Chen G."/>
            <person name="Kulakova O.I."/>
            <person name="Sun Y."/>
            <person name="Lee S.G."/>
            <person name="Bronson R.T."/>
            <person name="Moskalev A.A."/>
            <person name="Sunyaev S.R."/>
            <person name="Zhang G."/>
            <person name="Krogh A."/>
            <person name="Wang J."/>
            <person name="Gladyshev V.N."/>
        </authorList>
    </citation>
    <scope>NUCLEOTIDE SEQUENCE [LARGE SCALE GENOMIC DNA]</scope>
</reference>
<organism evidence="2 3">
    <name type="scientific">Myotis brandtii</name>
    <name type="common">Brandt's bat</name>
    <dbReference type="NCBI Taxonomy" id="109478"/>
    <lineage>
        <taxon>Eukaryota</taxon>
        <taxon>Metazoa</taxon>
        <taxon>Chordata</taxon>
        <taxon>Craniata</taxon>
        <taxon>Vertebrata</taxon>
        <taxon>Euteleostomi</taxon>
        <taxon>Mammalia</taxon>
        <taxon>Eutheria</taxon>
        <taxon>Laurasiatheria</taxon>
        <taxon>Chiroptera</taxon>
        <taxon>Yangochiroptera</taxon>
        <taxon>Vespertilionidae</taxon>
        <taxon>Myotis</taxon>
    </lineage>
</organism>
<dbReference type="InterPro" id="IPR005026">
    <property type="entry name" value="SAPAP"/>
</dbReference>
<dbReference type="Proteomes" id="UP000052978">
    <property type="component" value="Unassembled WGS sequence"/>
</dbReference>
<dbReference type="GO" id="GO:0023052">
    <property type="term" value="P:signaling"/>
    <property type="evidence" value="ECO:0007669"/>
    <property type="project" value="InterPro"/>
</dbReference>
<protein>
    <submittedName>
        <fullName evidence="2">Disks large-associated protein 2</fullName>
    </submittedName>
</protein>
<dbReference type="PANTHER" id="PTHR12353:SF3">
    <property type="entry name" value="DISKS LARGE-ASSOCIATED PROTEIN 2"/>
    <property type="match status" value="1"/>
</dbReference>
<gene>
    <name evidence="2" type="ORF">D623_10009838</name>
</gene>
<dbReference type="PANTHER" id="PTHR12353">
    <property type="entry name" value="DISKS LARGE-ASSOCIATED PROTEIN DAP SAP90/PSD-95-ASSOCIATED PROTEIN"/>
    <property type="match status" value="1"/>
</dbReference>
<comment type="similarity">
    <text evidence="1">Belongs to the SAPAP family.</text>
</comment>
<dbReference type="EMBL" id="KE164285">
    <property type="protein sequence ID" value="EPQ16688.1"/>
    <property type="molecule type" value="Genomic_DNA"/>
</dbReference>
<evidence type="ECO:0000313" key="3">
    <source>
        <dbReference type="Proteomes" id="UP000052978"/>
    </source>
</evidence>
<evidence type="ECO:0000256" key="1">
    <source>
        <dbReference type="ARBA" id="ARBA00008839"/>
    </source>
</evidence>
<proteinExistence type="inferred from homology"/>
<keyword evidence="3" id="KW-1185">Reference proteome</keyword>
<dbReference type="GO" id="GO:0098978">
    <property type="term" value="C:glutamatergic synapse"/>
    <property type="evidence" value="ECO:0007669"/>
    <property type="project" value="TreeGrafter"/>
</dbReference>
<dbReference type="GO" id="GO:0060090">
    <property type="term" value="F:molecular adaptor activity"/>
    <property type="evidence" value="ECO:0007669"/>
    <property type="project" value="TreeGrafter"/>
</dbReference>
<sequence>MDRLPPARPTLGVQPTTRACALDRESNPGPFSPQFNALPTEPPARLHHLLLGKIRSAVGSAQLLMSQKFQQFYWLCQQNLDPSAMPRPTSQDLAGYWDMLQLSVEDVSMKFDELQQLKLNNWKLMASPERKWQLSRRISWSRTIQRRR</sequence>
<dbReference type="Pfam" id="PF03359">
    <property type="entry name" value="GKAP"/>
    <property type="match status" value="1"/>
</dbReference>
<dbReference type="AlphaFoldDB" id="S7Q098"/>
<name>S7Q098_MYOBR</name>
<accession>S7Q098</accession>
<evidence type="ECO:0000313" key="2">
    <source>
        <dbReference type="EMBL" id="EPQ16688.1"/>
    </source>
</evidence>